<keyword evidence="2" id="KW-1185">Reference proteome</keyword>
<dbReference type="EMBL" id="JBHUMM010000010">
    <property type="protein sequence ID" value="MFD2671198.1"/>
    <property type="molecule type" value="Genomic_DNA"/>
</dbReference>
<evidence type="ECO:0000313" key="1">
    <source>
        <dbReference type="EMBL" id="MFD2671198.1"/>
    </source>
</evidence>
<gene>
    <name evidence="1" type="ORF">ACFSUC_06225</name>
</gene>
<dbReference type="Proteomes" id="UP001597497">
    <property type="component" value="Unassembled WGS sequence"/>
</dbReference>
<accession>A0ABW5R856</accession>
<evidence type="ECO:0000313" key="2">
    <source>
        <dbReference type="Proteomes" id="UP001597497"/>
    </source>
</evidence>
<reference evidence="2" key="1">
    <citation type="journal article" date="2019" name="Int. J. Syst. Evol. Microbiol.">
        <title>The Global Catalogue of Microorganisms (GCM) 10K type strain sequencing project: providing services to taxonomists for standard genome sequencing and annotation.</title>
        <authorList>
            <consortium name="The Broad Institute Genomics Platform"/>
            <consortium name="The Broad Institute Genome Sequencing Center for Infectious Disease"/>
            <person name="Wu L."/>
            <person name="Ma J."/>
        </authorList>
    </citation>
    <scope>NUCLEOTIDE SEQUENCE [LARGE SCALE GENOMIC DNA]</scope>
    <source>
        <strain evidence="2">KCTC 33676</strain>
    </source>
</reference>
<name>A0ABW5R856_9BACL</name>
<protein>
    <submittedName>
        <fullName evidence="1">Uncharacterized protein</fullName>
    </submittedName>
</protein>
<organism evidence="1 2">
    <name type="scientific">Marinicrinis sediminis</name>
    <dbReference type="NCBI Taxonomy" id="1652465"/>
    <lineage>
        <taxon>Bacteria</taxon>
        <taxon>Bacillati</taxon>
        <taxon>Bacillota</taxon>
        <taxon>Bacilli</taxon>
        <taxon>Bacillales</taxon>
        <taxon>Paenibacillaceae</taxon>
    </lineage>
</organism>
<dbReference type="RefSeq" id="WP_379928634.1">
    <property type="nucleotide sequence ID" value="NZ_JBHUMM010000010.1"/>
</dbReference>
<comment type="caution">
    <text evidence="1">The sequence shown here is derived from an EMBL/GenBank/DDBJ whole genome shotgun (WGS) entry which is preliminary data.</text>
</comment>
<proteinExistence type="predicted"/>
<sequence length="57" mass="6398">MDSQVKVPKGEEKIMVELTVKEAIALTGIRFNGEPHIKLGARKKLMNQIKDVNEALH</sequence>